<evidence type="ECO:0000313" key="1">
    <source>
        <dbReference type="EMBL" id="GFD56345.1"/>
    </source>
</evidence>
<feature type="non-terminal residue" evidence="1">
    <location>
        <position position="68"/>
    </location>
</feature>
<dbReference type="EMBL" id="BKCJ011828416">
    <property type="protein sequence ID" value="GFD56345.1"/>
    <property type="molecule type" value="Genomic_DNA"/>
</dbReference>
<reference evidence="1" key="1">
    <citation type="journal article" date="2019" name="Sci. Rep.">
        <title>Draft genome of Tanacetum cinerariifolium, the natural source of mosquito coil.</title>
        <authorList>
            <person name="Yamashiro T."/>
            <person name="Shiraishi A."/>
            <person name="Satake H."/>
            <person name="Nakayama K."/>
        </authorList>
    </citation>
    <scope>NUCLEOTIDE SEQUENCE</scope>
</reference>
<dbReference type="AlphaFoldDB" id="A0A699X914"/>
<organism evidence="1">
    <name type="scientific">Tanacetum cinerariifolium</name>
    <name type="common">Dalmatian daisy</name>
    <name type="synonym">Chrysanthemum cinerariifolium</name>
    <dbReference type="NCBI Taxonomy" id="118510"/>
    <lineage>
        <taxon>Eukaryota</taxon>
        <taxon>Viridiplantae</taxon>
        <taxon>Streptophyta</taxon>
        <taxon>Embryophyta</taxon>
        <taxon>Tracheophyta</taxon>
        <taxon>Spermatophyta</taxon>
        <taxon>Magnoliopsida</taxon>
        <taxon>eudicotyledons</taxon>
        <taxon>Gunneridae</taxon>
        <taxon>Pentapetalae</taxon>
        <taxon>asterids</taxon>
        <taxon>campanulids</taxon>
        <taxon>Asterales</taxon>
        <taxon>Asteraceae</taxon>
        <taxon>Asteroideae</taxon>
        <taxon>Anthemideae</taxon>
        <taxon>Anthemidinae</taxon>
        <taxon>Tanacetum</taxon>
    </lineage>
</organism>
<gene>
    <name evidence="1" type="ORF">Tci_928314</name>
</gene>
<proteinExistence type="predicted"/>
<accession>A0A699X914</accession>
<name>A0A699X914_TANCI</name>
<sequence length="68" mass="7507">MGDDDEETEEMGAKTEEKEHQILIHALTGLPSYSTMQVQGSMSNRQLHILIDSAKKVKELLGKHSKGG</sequence>
<protein>
    <submittedName>
        <fullName evidence="1">Uncharacterized protein</fullName>
    </submittedName>
</protein>
<comment type="caution">
    <text evidence="1">The sequence shown here is derived from an EMBL/GenBank/DDBJ whole genome shotgun (WGS) entry which is preliminary data.</text>
</comment>